<dbReference type="PANTHER" id="PTHR20855:SF129">
    <property type="entry name" value="HEMOLYSIN-3 HOMOLOG"/>
    <property type="match status" value="1"/>
</dbReference>
<feature type="transmembrane region" description="Helical" evidence="6">
    <location>
        <begin position="166"/>
        <end position="187"/>
    </location>
</feature>
<feature type="transmembrane region" description="Helical" evidence="6">
    <location>
        <begin position="90"/>
        <end position="106"/>
    </location>
</feature>
<sequence>MVRETDPTKFYTKGEEIFNAVSHGMGSLLSVVGTSVLVTIAALFSTPRNAVICLVYGLSLVVLYTMSTLYHSFPQRGVKRFFRILDHSTIYLLIAGSYTPFTLILLGGSTRGPLVCGIIWAAALLGVVLNAIDLQRFEKISMVLYVAMGWAAVWVLGDILDALAPAGFWLLLGGGLCYTGGIVFYAWHKVRYMHGIWHLFVLAGSVLHYLCILLYVLPPVCEF</sequence>
<dbReference type="PANTHER" id="PTHR20855">
    <property type="entry name" value="ADIPOR/PROGESTIN RECEPTOR-RELATED"/>
    <property type="match status" value="1"/>
</dbReference>
<evidence type="ECO:0000256" key="6">
    <source>
        <dbReference type="SAM" id="Phobius"/>
    </source>
</evidence>
<keyword evidence="8" id="KW-1185">Reference proteome</keyword>
<evidence type="ECO:0000256" key="2">
    <source>
        <dbReference type="ARBA" id="ARBA00008488"/>
    </source>
</evidence>
<evidence type="ECO:0000256" key="4">
    <source>
        <dbReference type="ARBA" id="ARBA00022989"/>
    </source>
</evidence>
<feature type="transmembrane region" description="Helical" evidence="6">
    <location>
        <begin position="143"/>
        <end position="160"/>
    </location>
</feature>
<dbReference type="Proteomes" id="UP001477672">
    <property type="component" value="Unassembled WGS sequence"/>
</dbReference>
<evidence type="ECO:0000256" key="3">
    <source>
        <dbReference type="ARBA" id="ARBA00022692"/>
    </source>
</evidence>
<feature type="transmembrane region" description="Helical" evidence="6">
    <location>
        <begin position="49"/>
        <end position="70"/>
    </location>
</feature>
<comment type="caution">
    <text evidence="7">The sequence shown here is derived from an EMBL/GenBank/DDBJ whole genome shotgun (WGS) entry which is preliminary data.</text>
</comment>
<evidence type="ECO:0000313" key="7">
    <source>
        <dbReference type="EMBL" id="MEQ2519955.1"/>
    </source>
</evidence>
<organism evidence="7 8">
    <name type="scientific">Ruthenibacterium intestinale</name>
    <dbReference type="NCBI Taxonomy" id="3133163"/>
    <lineage>
        <taxon>Bacteria</taxon>
        <taxon>Bacillati</taxon>
        <taxon>Bacillota</taxon>
        <taxon>Clostridia</taxon>
        <taxon>Eubacteriales</taxon>
        <taxon>Oscillospiraceae</taxon>
        <taxon>Ruthenibacterium</taxon>
    </lineage>
</organism>
<dbReference type="EMBL" id="JBBMFA010000074">
    <property type="protein sequence ID" value="MEQ2519955.1"/>
    <property type="molecule type" value="Genomic_DNA"/>
</dbReference>
<reference evidence="7 8" key="1">
    <citation type="submission" date="2024-03" db="EMBL/GenBank/DDBJ databases">
        <title>Human intestinal bacterial collection.</title>
        <authorList>
            <person name="Pauvert C."/>
            <person name="Hitch T.C.A."/>
            <person name="Clavel T."/>
        </authorList>
    </citation>
    <scope>NUCLEOTIDE SEQUENCE [LARGE SCALE GENOMIC DNA]</scope>
    <source>
        <strain evidence="7 8">CLA-JM-H11</strain>
    </source>
</reference>
<keyword evidence="3 6" id="KW-0812">Transmembrane</keyword>
<dbReference type="NCBIfam" id="TIGR01065">
    <property type="entry name" value="hlyIII"/>
    <property type="match status" value="1"/>
</dbReference>
<evidence type="ECO:0000256" key="5">
    <source>
        <dbReference type="ARBA" id="ARBA00023136"/>
    </source>
</evidence>
<comment type="similarity">
    <text evidence="2">Belongs to the UPF0073 (Hly-III) family.</text>
</comment>
<dbReference type="Pfam" id="PF03006">
    <property type="entry name" value="HlyIII"/>
    <property type="match status" value="1"/>
</dbReference>
<feature type="transmembrane region" description="Helical" evidence="6">
    <location>
        <begin position="199"/>
        <end position="217"/>
    </location>
</feature>
<proteinExistence type="inferred from homology"/>
<keyword evidence="4 6" id="KW-1133">Transmembrane helix</keyword>
<dbReference type="InterPro" id="IPR005744">
    <property type="entry name" value="Hy-lIII"/>
</dbReference>
<comment type="subcellular location">
    <subcellularLocation>
        <location evidence="1">Endomembrane system</location>
        <topology evidence="1">Multi-pass membrane protein</topology>
    </subcellularLocation>
</comment>
<evidence type="ECO:0000313" key="8">
    <source>
        <dbReference type="Proteomes" id="UP001477672"/>
    </source>
</evidence>
<evidence type="ECO:0000256" key="1">
    <source>
        <dbReference type="ARBA" id="ARBA00004127"/>
    </source>
</evidence>
<name>A0ABV1GDN5_9FIRM</name>
<dbReference type="InterPro" id="IPR004254">
    <property type="entry name" value="AdipoR/HlyIII-related"/>
</dbReference>
<dbReference type="RefSeq" id="WP_349215386.1">
    <property type="nucleotide sequence ID" value="NZ_JBBMFA010000074.1"/>
</dbReference>
<feature type="transmembrane region" description="Helical" evidence="6">
    <location>
        <begin position="112"/>
        <end position="131"/>
    </location>
</feature>
<gene>
    <name evidence="7" type="ORF">WMO24_05840</name>
</gene>
<feature type="transmembrane region" description="Helical" evidence="6">
    <location>
        <begin position="21"/>
        <end position="43"/>
    </location>
</feature>
<keyword evidence="5 6" id="KW-0472">Membrane</keyword>
<protein>
    <submittedName>
        <fullName evidence="7">Hemolysin III family protein</fullName>
    </submittedName>
</protein>
<accession>A0ABV1GDN5</accession>